<reference evidence="1" key="1">
    <citation type="submission" date="2022-03" db="EMBL/GenBank/DDBJ databases">
        <title>Draft Genome Sequence of Firmicute Strain S0AB, a Heterotrophic Iron/Sulfur-Oxidizing Extreme Acidophile.</title>
        <authorList>
            <person name="Vergara E."/>
            <person name="Pakostova E."/>
            <person name="Johnson D.B."/>
            <person name="Holmes D.S."/>
        </authorList>
    </citation>
    <scope>NUCLEOTIDE SEQUENCE</scope>
    <source>
        <strain evidence="1">S0AB</strain>
    </source>
</reference>
<dbReference type="AlphaFoldDB" id="A0A9X1VAN2"/>
<evidence type="ECO:0000313" key="1">
    <source>
        <dbReference type="EMBL" id="MCI0184756.1"/>
    </source>
</evidence>
<gene>
    <name evidence="1" type="ORF">MM817_03053</name>
</gene>
<protein>
    <submittedName>
        <fullName evidence="1">Uncharacterized protein</fullName>
    </submittedName>
</protein>
<name>A0A9X1VAN2_9BACL</name>
<dbReference type="Proteomes" id="UP001139263">
    <property type="component" value="Unassembled WGS sequence"/>
</dbReference>
<sequence>MDDIEVSLNADQFEQYLKKIPPSELRNISLLFLIRSDINIFKLREYIMLAAKAYQQVQAGWSTTLIKFSGQTAEEWAEKVTNQMEKFAPELLDAMNHWQFSIDEMTDHREE</sequence>
<dbReference type="EMBL" id="JALBUF010000024">
    <property type="protein sequence ID" value="MCI0184756.1"/>
    <property type="molecule type" value="Genomic_DNA"/>
</dbReference>
<evidence type="ECO:0000313" key="2">
    <source>
        <dbReference type="Proteomes" id="UP001139263"/>
    </source>
</evidence>
<dbReference type="RefSeq" id="WP_241716687.1">
    <property type="nucleotide sequence ID" value="NZ_JALBUF010000024.1"/>
</dbReference>
<organism evidence="1 2">
    <name type="scientific">Sulfoacidibacillus ferrooxidans</name>
    <dbReference type="NCBI Taxonomy" id="2005001"/>
    <lineage>
        <taxon>Bacteria</taxon>
        <taxon>Bacillati</taxon>
        <taxon>Bacillota</taxon>
        <taxon>Bacilli</taxon>
        <taxon>Bacillales</taxon>
        <taxon>Alicyclobacillaceae</taxon>
        <taxon>Sulfoacidibacillus</taxon>
    </lineage>
</organism>
<accession>A0A9X1VAN2</accession>
<keyword evidence="2" id="KW-1185">Reference proteome</keyword>
<proteinExistence type="predicted"/>
<comment type="caution">
    <text evidence="1">The sequence shown here is derived from an EMBL/GenBank/DDBJ whole genome shotgun (WGS) entry which is preliminary data.</text>
</comment>